<accession>A0ABU3DZA7</accession>
<comment type="caution">
    <text evidence="1">The sequence shown here is derived from an EMBL/GenBank/DDBJ whole genome shotgun (WGS) entry which is preliminary data.</text>
</comment>
<proteinExistence type="predicted"/>
<dbReference type="Proteomes" id="UP001261624">
    <property type="component" value="Unassembled WGS sequence"/>
</dbReference>
<organism evidence="1 2">
    <name type="scientific">Autumnicola patrickiae</name>
    <dbReference type="NCBI Taxonomy" id="3075591"/>
    <lineage>
        <taxon>Bacteria</taxon>
        <taxon>Pseudomonadati</taxon>
        <taxon>Bacteroidota</taxon>
        <taxon>Flavobacteriia</taxon>
        <taxon>Flavobacteriales</taxon>
        <taxon>Flavobacteriaceae</taxon>
        <taxon>Autumnicola</taxon>
    </lineage>
</organism>
<reference evidence="1 2" key="1">
    <citation type="submission" date="2023-09" db="EMBL/GenBank/DDBJ databases">
        <authorList>
            <person name="Rey-Velasco X."/>
        </authorList>
    </citation>
    <scope>NUCLEOTIDE SEQUENCE [LARGE SCALE GENOMIC DNA]</scope>
    <source>
        <strain evidence="1 2">F188</strain>
    </source>
</reference>
<sequence length="198" mass="23261">MYKALLLIFFFLLSNLYSQDHNEEEVIFLEEVTVNAIRDYKDRVIIKTEGKRNATFSVAEKSIFVSRISNIPEGKISSIKFYFNRRKKTNFTENSFRLKIYHINSELQPGRIINKNDIRFLVTPDHKGEIELDLLNMDLQHLTEIYIGLELLNNNEELGFSLDCITSSDSFSFYKRANSDEWLKIPNIKIRNQLVVVK</sequence>
<evidence type="ECO:0000313" key="1">
    <source>
        <dbReference type="EMBL" id="MDT0689064.1"/>
    </source>
</evidence>
<evidence type="ECO:0000313" key="2">
    <source>
        <dbReference type="Proteomes" id="UP001261624"/>
    </source>
</evidence>
<keyword evidence="2" id="KW-1185">Reference proteome</keyword>
<dbReference type="RefSeq" id="WP_311682215.1">
    <property type="nucleotide sequence ID" value="NZ_JAVRHM010000003.1"/>
</dbReference>
<gene>
    <name evidence="1" type="ORF">RM549_04660</name>
</gene>
<dbReference type="EMBL" id="JAVRHM010000003">
    <property type="protein sequence ID" value="MDT0689064.1"/>
    <property type="molecule type" value="Genomic_DNA"/>
</dbReference>
<name>A0ABU3DZA7_9FLAO</name>
<protein>
    <submittedName>
        <fullName evidence="1">Uncharacterized protein</fullName>
    </submittedName>
</protein>